<feature type="repeat" description="WD" evidence="3">
    <location>
        <begin position="569"/>
        <end position="610"/>
    </location>
</feature>
<dbReference type="AlphaFoldDB" id="A0AA96WHW9"/>
<sequence length="1207" mass="134272">MKEINIETALALVREILGQNRLTEVQEAVFRGVWNHASYQEIIDAAAEHGFYYSLGHLKNTGSELWQALSEALGERVTKTNLREALTRYQQQHHHTTQQDWGEAVAPASFYGRVEELATLQQWLDHCRVISILGMGGMGKTSLAVRLAETVLESPGVETSDHSPARFSKLFWRSLINAPPLEEILKDMLQCISNHQELEIPTTLEGKLAQVLHYLRQNRCLLVLDNLESVLQSGSSAGAYRPGYEDYGLLIQKIGEAEHASCLILTSREKPREVARLEGLNSPVRSFPLKGLTTTASRAIFDSKGCFGAGEADLQTVCAHYAGNPLALNILASGVQELFDGDMSELMPFLHQGYLHFDDINDVLTRQFERLSVAEQDVMYWLAVNREPVSHAELAADIVAVPVKQQLLDALQSLGRRCLVERSEKQWSLQPVVMDYVTNRLIWQICQEIQQQRYQLFGSHALLKAQGKDYIRQAQSALILQPLIDCLLSHLGSHKNIEYQLKQLLEKQRVEAPLQPGYLAGNVLNLLQQLGADLSRIDCSYLAVWQADLQEVKLHQANFTQASFHKTVFSRTFGTVLAVVFSPDGETMATSNANGEIHLWRVSDGQCVLTCKGHTNWVRRVAFSPSGRILVSASEDRTIRLWDTQTGHCMRTLVAETHCAFYVAAFSPDEQILLSGGDDQIIRLWDWQTGSCLRKLRGHTDWVLSASFSPDGSLIASSGADKTIRLWDVENGECLRVLTGHTNWVVPASFTPDGERLVSGSLDQTIRIWEVQTGQCLRVLRGHSRWIWAVALSRDGQRIASGSEDRTIKIWDMQGNCLRTIRGHTEQLWTVSFHPDGQRLASCGEDGTVRIWNVQDGKCLKVIRGHSDCIRSVVFDPSGRQLISSGKDQLVRIWHLPSEQCLHTLAGHTSSVLSIALSPDGKTLASCGEDHTIKLWDLERRICLRTLTGHHGGVWSVAFSPDGRTLASGSFDQTIRIWDWQSGTCLQVVEGYVTKTGLISFSPDGTYVAAASNNRNIHMLNLQDSSQSYYLEGHVNWGRTAVFSPDGSLLTTGGIDETIRIWDLSTRQCIKILTGHQGWILAVAFSPDGRWLASASCDHTVKIWDVQRGEYVRTLKGHSNWVWSVAFSPDGGLLASAGEDGIIHLWDWQQGHCLTSLRSKQLYEGMNLTAATGLTLAQQVALKILGAVDLPGQHPLAAHPTEQTIGA</sequence>
<name>A0AA96WHW9_9CYAN</name>
<dbReference type="Gene3D" id="2.130.10.10">
    <property type="entry name" value="YVTN repeat-like/Quinoprotein amine dehydrogenase"/>
    <property type="match status" value="6"/>
</dbReference>
<feature type="repeat" description="WD" evidence="3">
    <location>
        <begin position="821"/>
        <end position="862"/>
    </location>
</feature>
<dbReference type="PRINTS" id="PR00364">
    <property type="entry name" value="DISEASERSIST"/>
</dbReference>
<dbReference type="SUPFAM" id="SSF50998">
    <property type="entry name" value="Quinoprotein alcohol dehydrogenase-like"/>
    <property type="match status" value="2"/>
</dbReference>
<feature type="repeat" description="WD" evidence="3">
    <location>
        <begin position="738"/>
        <end position="779"/>
    </location>
</feature>
<feature type="repeat" description="WD" evidence="3">
    <location>
        <begin position="1115"/>
        <end position="1156"/>
    </location>
</feature>
<dbReference type="SUPFAM" id="SSF101908">
    <property type="entry name" value="Putative isomerase YbhE"/>
    <property type="match status" value="1"/>
</dbReference>
<gene>
    <name evidence="6" type="ORF">HJG54_23065</name>
</gene>
<feature type="repeat" description="WD" evidence="3">
    <location>
        <begin position="696"/>
        <end position="737"/>
    </location>
</feature>
<reference evidence="6" key="1">
    <citation type="submission" date="2020-05" db="EMBL/GenBank/DDBJ databases">
        <authorList>
            <person name="Zhu T."/>
            <person name="Keshari N."/>
            <person name="Lu X."/>
        </authorList>
    </citation>
    <scope>NUCLEOTIDE SEQUENCE</scope>
    <source>
        <strain evidence="6">NK1-12</strain>
    </source>
</reference>
<dbReference type="Gene3D" id="3.40.50.300">
    <property type="entry name" value="P-loop containing nucleotide triphosphate hydrolases"/>
    <property type="match status" value="1"/>
</dbReference>
<evidence type="ECO:0000256" key="1">
    <source>
        <dbReference type="ARBA" id="ARBA00022574"/>
    </source>
</evidence>
<feature type="domain" description="NB-ARC" evidence="4">
    <location>
        <begin position="119"/>
        <end position="226"/>
    </location>
</feature>
<feature type="repeat" description="WD" evidence="3">
    <location>
        <begin position="665"/>
        <end position="695"/>
    </location>
</feature>
<dbReference type="Pfam" id="PF26355">
    <property type="entry name" value="HTH_VMAP-M9"/>
    <property type="match status" value="1"/>
</dbReference>
<dbReference type="PANTHER" id="PTHR22847:SF637">
    <property type="entry name" value="WD REPEAT DOMAIN 5B"/>
    <property type="match status" value="1"/>
</dbReference>
<feature type="repeat" description="WD" evidence="3">
    <location>
        <begin position="863"/>
        <end position="904"/>
    </location>
</feature>
<dbReference type="InterPro" id="IPR058651">
    <property type="entry name" value="HTH_VMAP-M9"/>
</dbReference>
<accession>A0AA96WHW9</accession>
<dbReference type="InterPro" id="IPR015943">
    <property type="entry name" value="WD40/YVTN_repeat-like_dom_sf"/>
</dbReference>
<dbReference type="InterPro" id="IPR001646">
    <property type="entry name" value="5peptide_repeat"/>
</dbReference>
<dbReference type="Pfam" id="PF00805">
    <property type="entry name" value="Pentapeptide"/>
    <property type="match status" value="1"/>
</dbReference>
<dbReference type="PROSITE" id="PS00678">
    <property type="entry name" value="WD_REPEATS_1"/>
    <property type="match status" value="8"/>
</dbReference>
<dbReference type="CDD" id="cd00200">
    <property type="entry name" value="WD40"/>
    <property type="match status" value="2"/>
</dbReference>
<evidence type="ECO:0000256" key="3">
    <source>
        <dbReference type="PROSITE-ProRule" id="PRU00221"/>
    </source>
</evidence>
<evidence type="ECO:0008006" key="7">
    <source>
        <dbReference type="Google" id="ProtNLM"/>
    </source>
</evidence>
<dbReference type="EMBL" id="CP053586">
    <property type="protein sequence ID" value="WNZ25450.1"/>
    <property type="molecule type" value="Genomic_DNA"/>
</dbReference>
<protein>
    <recommendedName>
        <fullName evidence="7">NACHT domain-containing protein</fullName>
    </recommendedName>
</protein>
<dbReference type="InterPro" id="IPR011047">
    <property type="entry name" value="Quinoprotein_ADH-like_sf"/>
</dbReference>
<feature type="domain" description="vWA-MoxR associated protein N-terminal HTH" evidence="5">
    <location>
        <begin position="5"/>
        <end position="89"/>
    </location>
</feature>
<evidence type="ECO:0000259" key="5">
    <source>
        <dbReference type="Pfam" id="PF26355"/>
    </source>
</evidence>
<dbReference type="SMART" id="SM00320">
    <property type="entry name" value="WD40"/>
    <property type="match status" value="14"/>
</dbReference>
<dbReference type="InterPro" id="IPR027417">
    <property type="entry name" value="P-loop_NTPase"/>
</dbReference>
<feature type="repeat" description="WD" evidence="3">
    <location>
        <begin position="780"/>
        <end position="814"/>
    </location>
</feature>
<keyword evidence="1 3" id="KW-0853">WD repeat</keyword>
<feature type="repeat" description="WD" evidence="3">
    <location>
        <begin position="611"/>
        <end position="652"/>
    </location>
</feature>
<feature type="repeat" description="WD" evidence="3">
    <location>
        <begin position="947"/>
        <end position="988"/>
    </location>
</feature>
<dbReference type="PROSITE" id="PS50082">
    <property type="entry name" value="WD_REPEATS_2"/>
    <property type="match status" value="13"/>
</dbReference>
<dbReference type="Pfam" id="PF00931">
    <property type="entry name" value="NB-ARC"/>
    <property type="match status" value="1"/>
</dbReference>
<evidence type="ECO:0000313" key="6">
    <source>
        <dbReference type="EMBL" id="WNZ25450.1"/>
    </source>
</evidence>
<dbReference type="InterPro" id="IPR001680">
    <property type="entry name" value="WD40_rpt"/>
</dbReference>
<evidence type="ECO:0000256" key="2">
    <source>
        <dbReference type="ARBA" id="ARBA00022737"/>
    </source>
</evidence>
<feature type="repeat" description="WD" evidence="3">
    <location>
        <begin position="1073"/>
        <end position="1114"/>
    </location>
</feature>
<dbReference type="InterPro" id="IPR020472">
    <property type="entry name" value="WD40_PAC1"/>
</dbReference>
<dbReference type="PROSITE" id="PS50294">
    <property type="entry name" value="WD_REPEATS_REGION"/>
    <property type="match status" value="12"/>
</dbReference>
<feature type="repeat" description="WD" evidence="3">
    <location>
        <begin position="1031"/>
        <end position="1072"/>
    </location>
</feature>
<dbReference type="SUPFAM" id="SSF52540">
    <property type="entry name" value="P-loop containing nucleoside triphosphate hydrolases"/>
    <property type="match status" value="1"/>
</dbReference>
<dbReference type="Pfam" id="PF25168">
    <property type="entry name" value="Beta-prop_WDR36-Utp21_2nd"/>
    <property type="match status" value="1"/>
</dbReference>
<dbReference type="RefSeq" id="WP_316431596.1">
    <property type="nucleotide sequence ID" value="NZ_CP053586.1"/>
</dbReference>
<dbReference type="PROSITE" id="PS50231">
    <property type="entry name" value="RICIN_B_LECTIN"/>
    <property type="match status" value="1"/>
</dbReference>
<keyword evidence="2" id="KW-0677">Repeat</keyword>
<proteinExistence type="predicted"/>
<dbReference type="InterPro" id="IPR002182">
    <property type="entry name" value="NB-ARC"/>
</dbReference>
<evidence type="ECO:0000259" key="4">
    <source>
        <dbReference type="Pfam" id="PF00931"/>
    </source>
</evidence>
<dbReference type="Pfam" id="PF00400">
    <property type="entry name" value="WD40"/>
    <property type="match status" value="10"/>
</dbReference>
<organism evidence="6">
    <name type="scientific">Leptolyngbya sp. NK1-12</name>
    <dbReference type="NCBI Taxonomy" id="2547451"/>
    <lineage>
        <taxon>Bacteria</taxon>
        <taxon>Bacillati</taxon>
        <taxon>Cyanobacteriota</taxon>
        <taxon>Cyanophyceae</taxon>
        <taxon>Leptolyngbyales</taxon>
        <taxon>Leptolyngbyaceae</taxon>
        <taxon>Leptolyngbya group</taxon>
        <taxon>Leptolyngbya</taxon>
    </lineage>
</organism>
<dbReference type="InterPro" id="IPR019775">
    <property type="entry name" value="WD40_repeat_CS"/>
</dbReference>
<dbReference type="PANTHER" id="PTHR22847">
    <property type="entry name" value="WD40 REPEAT PROTEIN"/>
    <property type="match status" value="1"/>
</dbReference>
<feature type="repeat" description="WD" evidence="3">
    <location>
        <begin position="905"/>
        <end position="946"/>
    </location>
</feature>
<dbReference type="GO" id="GO:0043531">
    <property type="term" value="F:ADP binding"/>
    <property type="evidence" value="ECO:0007669"/>
    <property type="project" value="InterPro"/>
</dbReference>
<dbReference type="PRINTS" id="PR00320">
    <property type="entry name" value="GPROTEINBRPT"/>
</dbReference>